<evidence type="ECO:0000313" key="3">
    <source>
        <dbReference type="EMBL" id="KRX05462.1"/>
    </source>
</evidence>
<gene>
    <name evidence="3" type="ORF">PPERSA_04499</name>
</gene>
<feature type="coiled-coil region" evidence="1">
    <location>
        <begin position="145"/>
        <end position="237"/>
    </location>
</feature>
<dbReference type="EMBL" id="LDAU01000107">
    <property type="protein sequence ID" value="KRX05462.1"/>
    <property type="molecule type" value="Genomic_DNA"/>
</dbReference>
<evidence type="ECO:0000313" key="4">
    <source>
        <dbReference type="Proteomes" id="UP000054937"/>
    </source>
</evidence>
<keyword evidence="4" id="KW-1185">Reference proteome</keyword>
<feature type="region of interest" description="Disordered" evidence="2">
    <location>
        <begin position="324"/>
        <end position="343"/>
    </location>
</feature>
<dbReference type="InParanoid" id="A0A0V0QTE2"/>
<protein>
    <submittedName>
        <fullName evidence="3">Uncharacterized protein</fullName>
    </submittedName>
</protein>
<comment type="caution">
    <text evidence="3">The sequence shown here is derived from an EMBL/GenBank/DDBJ whole genome shotgun (WGS) entry which is preliminary data.</text>
</comment>
<feature type="region of interest" description="Disordered" evidence="2">
    <location>
        <begin position="409"/>
        <end position="428"/>
    </location>
</feature>
<feature type="compositionally biased region" description="Acidic residues" evidence="2">
    <location>
        <begin position="903"/>
        <end position="912"/>
    </location>
</feature>
<accession>A0A0V0QTE2</accession>
<dbReference type="Proteomes" id="UP000054937">
    <property type="component" value="Unassembled WGS sequence"/>
</dbReference>
<organism evidence="3 4">
    <name type="scientific">Pseudocohnilembus persalinus</name>
    <name type="common">Ciliate</name>
    <dbReference type="NCBI Taxonomy" id="266149"/>
    <lineage>
        <taxon>Eukaryota</taxon>
        <taxon>Sar</taxon>
        <taxon>Alveolata</taxon>
        <taxon>Ciliophora</taxon>
        <taxon>Intramacronucleata</taxon>
        <taxon>Oligohymenophorea</taxon>
        <taxon>Scuticociliatia</taxon>
        <taxon>Philasterida</taxon>
        <taxon>Pseudocohnilembidae</taxon>
        <taxon>Pseudocohnilembus</taxon>
    </lineage>
</organism>
<evidence type="ECO:0000256" key="2">
    <source>
        <dbReference type="SAM" id="MobiDB-lite"/>
    </source>
</evidence>
<proteinExistence type="predicted"/>
<sequence length="1000" mass="118081">MKTKKIKKFKKFKKINKIKKTKKLVIKACENYNYNQEGDLIQNENEEEFEYYDEDQNKINPFQVDQEIQEGIDFPVSLVNQQSLEGFMAIMENLAELQMIFKSDFKEICSFYSLEELYKFIEGDYDFSEEEEQQFKGEEEQKFAINRLFGYLDALENQLEMDENEGNYVRKIEFLEKEIAVYKEENQKVNEKLRELKELYEGKEGKKLGEEFFNSQLRQSEIQFENLNGLRKQSKENVQQEFQLANQINQSQINEFGGGFEAKNLLENSKLSGVDKSSIDFGYNTEIQQLNLAQQSYINNNNQQNSGLDQLEIINNLEKQKQELLKSKEKKTSGEENEQGENDMQVQIVEDKEMNQNFEDLQENQQPNFTQNKREKSYSSSIIEDLSFLQRQQKKFSYQENQNQNQIQNSNQNQNQDNQKNRNFLNVPGQNQLNYKSEIRQVGSFDSGINNNKIYSVLNSNNKRKNSEQVKNLKKMNLDKRGLLRFQTVIEKKKSNKGGEIKPLDEDKLEKLQKIVEKQKTMQVNNRDLEQIFKEIKEEENQKKQLPKSKTVMFQTEIGFSSKQDNNLFDKKTKSQLKSNPLSGKFGKINFQAQSKEEKKQNLEKILKKQVKKYQYLDKKDYYYLKNNLGFQKLCYKLGTDYKPLFSDRGYVFDPYQKQTKKSECVILINSREIFFIHHKYLKLQEKLPRISMRTVAGVIFNDFCSSLTILKVIKSDSKNEFDYYFLENFKRYEMISFLATIYKKSQKMQLPIMQGKFEQVREILGKGHVKVRQNRGKILREQICANSCFNTSKNLGFLQLKQDSFFRSNKWVDVFVVLNEQGFVCYRCGENEQYIFPINSKSYLCKNLIIMKNCKAFSFLVSDDLKQKKQLYNVDQSQNNQKKFNLDFNTNENKNLGKIEENQEEEDESSGEDQSQSQNKNESESENENQREKSTNCTLKTGDSNDLKGVIFSAYSQCNLDFVTRIIEKFLDSRMNLEQNLLNHEIKRISNVECNLNYV</sequence>
<feature type="compositionally biased region" description="Low complexity" evidence="2">
    <location>
        <begin position="409"/>
        <end position="423"/>
    </location>
</feature>
<name>A0A0V0QTE2_PSEPJ</name>
<reference evidence="3 4" key="1">
    <citation type="journal article" date="2015" name="Sci. Rep.">
        <title>Genome of the facultative scuticociliatosis pathogen Pseudocohnilembus persalinus provides insight into its virulence through horizontal gene transfer.</title>
        <authorList>
            <person name="Xiong J."/>
            <person name="Wang G."/>
            <person name="Cheng J."/>
            <person name="Tian M."/>
            <person name="Pan X."/>
            <person name="Warren A."/>
            <person name="Jiang C."/>
            <person name="Yuan D."/>
            <person name="Miao W."/>
        </authorList>
    </citation>
    <scope>NUCLEOTIDE SEQUENCE [LARGE SCALE GENOMIC DNA]</scope>
    <source>
        <strain evidence="3">36N120E</strain>
    </source>
</reference>
<evidence type="ECO:0000256" key="1">
    <source>
        <dbReference type="SAM" id="Coils"/>
    </source>
</evidence>
<keyword evidence="1" id="KW-0175">Coiled coil</keyword>
<dbReference type="AlphaFoldDB" id="A0A0V0QTE2"/>
<feature type="region of interest" description="Disordered" evidence="2">
    <location>
        <begin position="902"/>
        <end position="940"/>
    </location>
</feature>
<feature type="compositionally biased region" description="Basic and acidic residues" evidence="2">
    <location>
        <begin position="324"/>
        <end position="334"/>
    </location>
</feature>